<keyword evidence="3" id="KW-1185">Reference proteome</keyword>
<evidence type="ECO:0000313" key="3">
    <source>
        <dbReference type="Proteomes" id="UP001152523"/>
    </source>
</evidence>
<sequence length="223" mass="25346">MNPLINAPGQEMDIPTYGKGNKEDVFLVRDPPRGLRDGARWVGERELSLHGGRLHGSDDRRAGPEKPGGAVKLRRRDRRGEKTGVVRDLLLQLLPLVFSSGPRTETRHYSAEQHRCGSGLQGPCESQGLAGWDDGLCWWVRLGLRLLASVYGQSDRDPVGDFFVWERNHSQWVDGFGLFGSRFIYGFYDLCFFPMKSHLPGNVSLNFYFYFRFSTLEYTMLPS</sequence>
<dbReference type="AlphaFoldDB" id="A0AAV0BUS2"/>
<evidence type="ECO:0000256" key="1">
    <source>
        <dbReference type="SAM" id="MobiDB-lite"/>
    </source>
</evidence>
<protein>
    <submittedName>
        <fullName evidence="2">Uncharacterized protein</fullName>
    </submittedName>
</protein>
<organism evidence="2 3">
    <name type="scientific">Cuscuta epithymum</name>
    <dbReference type="NCBI Taxonomy" id="186058"/>
    <lineage>
        <taxon>Eukaryota</taxon>
        <taxon>Viridiplantae</taxon>
        <taxon>Streptophyta</taxon>
        <taxon>Embryophyta</taxon>
        <taxon>Tracheophyta</taxon>
        <taxon>Spermatophyta</taxon>
        <taxon>Magnoliopsida</taxon>
        <taxon>eudicotyledons</taxon>
        <taxon>Gunneridae</taxon>
        <taxon>Pentapetalae</taxon>
        <taxon>asterids</taxon>
        <taxon>lamiids</taxon>
        <taxon>Solanales</taxon>
        <taxon>Convolvulaceae</taxon>
        <taxon>Cuscuteae</taxon>
        <taxon>Cuscuta</taxon>
        <taxon>Cuscuta subgen. Cuscuta</taxon>
    </lineage>
</organism>
<evidence type="ECO:0000313" key="2">
    <source>
        <dbReference type="EMBL" id="CAH9050088.1"/>
    </source>
</evidence>
<dbReference type="EMBL" id="CAMAPF010000001">
    <property type="protein sequence ID" value="CAH9050088.1"/>
    <property type="molecule type" value="Genomic_DNA"/>
</dbReference>
<comment type="caution">
    <text evidence="2">The sequence shown here is derived from an EMBL/GenBank/DDBJ whole genome shotgun (WGS) entry which is preliminary data.</text>
</comment>
<gene>
    <name evidence="2" type="ORF">CEPIT_LOCUS29</name>
</gene>
<reference evidence="2" key="1">
    <citation type="submission" date="2022-07" db="EMBL/GenBank/DDBJ databases">
        <authorList>
            <person name="Macas J."/>
            <person name="Novak P."/>
            <person name="Neumann P."/>
        </authorList>
    </citation>
    <scope>NUCLEOTIDE SEQUENCE</scope>
</reference>
<feature type="region of interest" description="Disordered" evidence="1">
    <location>
        <begin position="52"/>
        <end position="77"/>
    </location>
</feature>
<proteinExistence type="predicted"/>
<accession>A0AAV0BUS2</accession>
<name>A0AAV0BUS2_9ASTE</name>
<feature type="compositionally biased region" description="Basic and acidic residues" evidence="1">
    <location>
        <begin position="55"/>
        <end position="64"/>
    </location>
</feature>
<dbReference type="Proteomes" id="UP001152523">
    <property type="component" value="Unassembled WGS sequence"/>
</dbReference>